<evidence type="ECO:0000313" key="2">
    <source>
        <dbReference type="EMBL" id="SVD19644.1"/>
    </source>
</evidence>
<name>A0A382TBX6_9ZZZZ</name>
<accession>A0A382TBX6</accession>
<sequence>MGASLLPECGENRNPCGNNPSSDNDLVS</sequence>
<organism evidence="2">
    <name type="scientific">marine metagenome</name>
    <dbReference type="NCBI Taxonomy" id="408172"/>
    <lineage>
        <taxon>unclassified sequences</taxon>
        <taxon>metagenomes</taxon>
        <taxon>ecological metagenomes</taxon>
    </lineage>
</organism>
<evidence type="ECO:0000256" key="1">
    <source>
        <dbReference type="SAM" id="MobiDB-lite"/>
    </source>
</evidence>
<protein>
    <submittedName>
        <fullName evidence="2">Uncharacterized protein</fullName>
    </submittedName>
</protein>
<reference evidence="2" key="1">
    <citation type="submission" date="2018-05" db="EMBL/GenBank/DDBJ databases">
        <authorList>
            <person name="Lanie J.A."/>
            <person name="Ng W.-L."/>
            <person name="Kazmierczak K.M."/>
            <person name="Andrzejewski T.M."/>
            <person name="Davidsen T.M."/>
            <person name="Wayne K.J."/>
            <person name="Tettelin H."/>
            <person name="Glass J.I."/>
            <person name="Rusch D."/>
            <person name="Podicherti R."/>
            <person name="Tsui H.-C.T."/>
            <person name="Winkler M.E."/>
        </authorList>
    </citation>
    <scope>NUCLEOTIDE SEQUENCE</scope>
</reference>
<dbReference type="EMBL" id="UINC01135475">
    <property type="protein sequence ID" value="SVD19644.1"/>
    <property type="molecule type" value="Genomic_DNA"/>
</dbReference>
<feature type="non-terminal residue" evidence="2">
    <location>
        <position position="28"/>
    </location>
</feature>
<gene>
    <name evidence="2" type="ORF">METZ01_LOCUS372498</name>
</gene>
<proteinExistence type="predicted"/>
<feature type="compositionally biased region" description="Polar residues" evidence="1">
    <location>
        <begin position="15"/>
        <end position="28"/>
    </location>
</feature>
<dbReference type="AlphaFoldDB" id="A0A382TBX6"/>
<feature type="region of interest" description="Disordered" evidence="1">
    <location>
        <begin position="1"/>
        <end position="28"/>
    </location>
</feature>